<keyword evidence="5" id="KW-0963">Cytoplasm</keyword>
<protein>
    <recommendedName>
        <fullName evidence="4">Protein-L-isoaspartate O-methyltransferase</fullName>
        <ecNumber evidence="3">2.1.1.77</ecNumber>
    </recommendedName>
    <alternativeName>
        <fullName evidence="11">L-isoaspartyl protein carboxyl methyltransferase</fullName>
    </alternativeName>
    <alternativeName>
        <fullName evidence="9">Protein L-isoaspartyl methyltransferase</fullName>
    </alternativeName>
    <alternativeName>
        <fullName evidence="10">Protein-beta-aspartate methyltransferase</fullName>
    </alternativeName>
</protein>
<keyword evidence="7 12" id="KW-0808">Transferase</keyword>
<proteinExistence type="inferred from homology"/>
<dbReference type="SUPFAM" id="SSF53335">
    <property type="entry name" value="S-adenosyl-L-methionine-dependent methyltransferases"/>
    <property type="match status" value="1"/>
</dbReference>
<dbReference type="RefSeq" id="WP_310910913.1">
    <property type="nucleotide sequence ID" value="NZ_JAVLVT010000001.1"/>
</dbReference>
<dbReference type="EMBL" id="JAVLVT010000001">
    <property type="protein sequence ID" value="MDS1269443.1"/>
    <property type="molecule type" value="Genomic_DNA"/>
</dbReference>
<reference evidence="13" key="1">
    <citation type="submission" date="2023-07" db="EMBL/GenBank/DDBJ databases">
        <title>Novel species in the genus Lipingzhangella isolated from Sambhar Salt Lake.</title>
        <authorList>
            <person name="Jiya N."/>
            <person name="Kajale S."/>
            <person name="Sharma A."/>
        </authorList>
    </citation>
    <scope>NUCLEOTIDE SEQUENCE [LARGE SCALE GENOMIC DNA]</scope>
    <source>
        <strain evidence="13">LS1_29</strain>
    </source>
</reference>
<keyword evidence="8" id="KW-0949">S-adenosyl-L-methionine</keyword>
<evidence type="ECO:0000256" key="6">
    <source>
        <dbReference type="ARBA" id="ARBA00022603"/>
    </source>
</evidence>
<evidence type="ECO:0000256" key="9">
    <source>
        <dbReference type="ARBA" id="ARBA00030757"/>
    </source>
</evidence>
<evidence type="ECO:0000256" key="2">
    <source>
        <dbReference type="ARBA" id="ARBA00005369"/>
    </source>
</evidence>
<keyword evidence="13" id="KW-1185">Reference proteome</keyword>
<dbReference type="EC" id="2.1.1.77" evidence="3"/>
<name>A0ABU2H2B3_9ACTN</name>
<dbReference type="Pfam" id="PF01135">
    <property type="entry name" value="PCMT"/>
    <property type="match status" value="1"/>
</dbReference>
<evidence type="ECO:0000256" key="1">
    <source>
        <dbReference type="ARBA" id="ARBA00004496"/>
    </source>
</evidence>
<evidence type="ECO:0000313" key="12">
    <source>
        <dbReference type="EMBL" id="MDS1269443.1"/>
    </source>
</evidence>
<comment type="caution">
    <text evidence="12">The sequence shown here is derived from an EMBL/GenBank/DDBJ whole genome shotgun (WGS) entry which is preliminary data.</text>
</comment>
<evidence type="ECO:0000256" key="11">
    <source>
        <dbReference type="ARBA" id="ARBA00031350"/>
    </source>
</evidence>
<dbReference type="PANTHER" id="PTHR11579">
    <property type="entry name" value="PROTEIN-L-ISOASPARTATE O-METHYLTRANSFERASE"/>
    <property type="match status" value="1"/>
</dbReference>
<evidence type="ECO:0000256" key="8">
    <source>
        <dbReference type="ARBA" id="ARBA00022691"/>
    </source>
</evidence>
<dbReference type="NCBIfam" id="NF001453">
    <property type="entry name" value="PRK00312.1"/>
    <property type="match status" value="1"/>
</dbReference>
<organism evidence="12 13">
    <name type="scientific">Lipingzhangella rawalii</name>
    <dbReference type="NCBI Taxonomy" id="2055835"/>
    <lineage>
        <taxon>Bacteria</taxon>
        <taxon>Bacillati</taxon>
        <taxon>Actinomycetota</taxon>
        <taxon>Actinomycetes</taxon>
        <taxon>Streptosporangiales</taxon>
        <taxon>Nocardiopsidaceae</taxon>
        <taxon>Lipingzhangella</taxon>
    </lineage>
</organism>
<accession>A0ABU2H2B3</accession>
<dbReference type="PANTHER" id="PTHR11579:SF0">
    <property type="entry name" value="PROTEIN-L-ISOASPARTATE(D-ASPARTATE) O-METHYLTRANSFERASE"/>
    <property type="match status" value="1"/>
</dbReference>
<sequence>MCGESLDTRARSAGVHDPRILAALNIVPRSAFLPATAAAASEKDEALPIGCCETTSQPSLCARMIEALELAGTDTVLEIGTGAGYQTALLSRLANTVVTVEYWPELAETARRSLAAHGADNVTVLCADGGAGAPEHAPFDAILVSAAFPTVPAPLTEQLREGGRLVQPLGPGGAEEVTLFQRRAGRLVRHSNLMRARFVRLHGAHGYG</sequence>
<dbReference type="GO" id="GO:0004719">
    <property type="term" value="F:protein-L-isoaspartate (D-aspartate) O-methyltransferase activity"/>
    <property type="evidence" value="ECO:0007669"/>
    <property type="project" value="UniProtKB-EC"/>
</dbReference>
<dbReference type="Proteomes" id="UP001250214">
    <property type="component" value="Unassembled WGS sequence"/>
</dbReference>
<evidence type="ECO:0000256" key="10">
    <source>
        <dbReference type="ARBA" id="ARBA00031323"/>
    </source>
</evidence>
<dbReference type="InterPro" id="IPR029063">
    <property type="entry name" value="SAM-dependent_MTases_sf"/>
</dbReference>
<evidence type="ECO:0000313" key="13">
    <source>
        <dbReference type="Proteomes" id="UP001250214"/>
    </source>
</evidence>
<gene>
    <name evidence="12" type="ORF">RIF23_03935</name>
</gene>
<comment type="subcellular location">
    <subcellularLocation>
        <location evidence="1">Cytoplasm</location>
    </subcellularLocation>
</comment>
<evidence type="ECO:0000256" key="4">
    <source>
        <dbReference type="ARBA" id="ARBA00013346"/>
    </source>
</evidence>
<evidence type="ECO:0000256" key="7">
    <source>
        <dbReference type="ARBA" id="ARBA00022679"/>
    </source>
</evidence>
<keyword evidence="6 12" id="KW-0489">Methyltransferase</keyword>
<dbReference type="CDD" id="cd02440">
    <property type="entry name" value="AdoMet_MTases"/>
    <property type="match status" value="1"/>
</dbReference>
<dbReference type="GO" id="GO:0032259">
    <property type="term" value="P:methylation"/>
    <property type="evidence" value="ECO:0007669"/>
    <property type="project" value="UniProtKB-KW"/>
</dbReference>
<comment type="similarity">
    <text evidence="2">Belongs to the methyltransferase superfamily. L-isoaspartyl/D-aspartyl protein methyltransferase family.</text>
</comment>
<dbReference type="InterPro" id="IPR000682">
    <property type="entry name" value="PCMT"/>
</dbReference>
<evidence type="ECO:0000256" key="5">
    <source>
        <dbReference type="ARBA" id="ARBA00022490"/>
    </source>
</evidence>
<evidence type="ECO:0000256" key="3">
    <source>
        <dbReference type="ARBA" id="ARBA00011890"/>
    </source>
</evidence>
<dbReference type="Gene3D" id="3.40.50.150">
    <property type="entry name" value="Vaccinia Virus protein VP39"/>
    <property type="match status" value="1"/>
</dbReference>